<name>A0AAW1D4A0_9HEMI</name>
<sequence>MEDKIDKILGDKHCCAENLSKYAEIPKEDAKKKRKRKQKVSLGSSESHFGDESSEDESFYFCKDEPSAVELKKRSLLRKKRAEEQSYGKDFYENRVSFPRPTRRKLDDLNATKYTYRKVGETDSDLGTEWEDYMNYLRKSYEEKIPEDWRKLIHKEAEYFDEEYESTDGEVTTLRELRGRAERMKRKKKWRADDDKTKTCWKSDWPKGDSSNTESFYHIPTSQLSTTSLDSAKEGIPKRYLTTKTILERTETLVERLSSYGAVTNVLIALNQKVAATNITDKGLVSFLMEYFYPLLTLQWKIIKDFDLEDDLLAVTFETKYFDLICGVGYGGVQRESFVIMLYQVLDKKFASIKPIEGSIEKPTTVDFPKVWVKGLEKKPESPPQIHLRKFREATGLKPLKEKPYKDLDNIQPFLRTGKHNTCAEWREAIDVVEGKKIDKKLCRGPKKTIKFVKPMSSTREAVRIAKKAQPRYGPKKKIEKPIEKVEFTGSAESDSEDVI</sequence>
<protein>
    <submittedName>
        <fullName evidence="2">Uncharacterized protein</fullName>
    </submittedName>
</protein>
<feature type="region of interest" description="Disordered" evidence="1">
    <location>
        <begin position="26"/>
        <end position="58"/>
    </location>
</feature>
<reference evidence="2 3" key="1">
    <citation type="submission" date="2022-12" db="EMBL/GenBank/DDBJ databases">
        <title>Chromosome-level genome assembly of true bugs.</title>
        <authorList>
            <person name="Ma L."/>
            <person name="Li H."/>
        </authorList>
    </citation>
    <scope>NUCLEOTIDE SEQUENCE [LARGE SCALE GENOMIC DNA]</scope>
    <source>
        <strain evidence="2">Lab_2022b</strain>
    </source>
</reference>
<accession>A0AAW1D4A0</accession>
<dbReference type="AlphaFoldDB" id="A0AAW1D4A0"/>
<feature type="compositionally biased region" description="Basic residues" evidence="1">
    <location>
        <begin position="467"/>
        <end position="479"/>
    </location>
</feature>
<evidence type="ECO:0000313" key="3">
    <source>
        <dbReference type="Proteomes" id="UP001461498"/>
    </source>
</evidence>
<dbReference type="EMBL" id="JAPXFL010000006">
    <property type="protein sequence ID" value="KAK9505849.1"/>
    <property type="molecule type" value="Genomic_DNA"/>
</dbReference>
<gene>
    <name evidence="2" type="ORF">O3M35_009821</name>
</gene>
<feature type="region of interest" description="Disordered" evidence="1">
    <location>
        <begin position="467"/>
        <end position="500"/>
    </location>
</feature>
<dbReference type="Proteomes" id="UP001461498">
    <property type="component" value="Unassembled WGS sequence"/>
</dbReference>
<proteinExistence type="predicted"/>
<evidence type="ECO:0000313" key="2">
    <source>
        <dbReference type="EMBL" id="KAK9505849.1"/>
    </source>
</evidence>
<evidence type="ECO:0000256" key="1">
    <source>
        <dbReference type="SAM" id="MobiDB-lite"/>
    </source>
</evidence>
<comment type="caution">
    <text evidence="2">The sequence shown here is derived from an EMBL/GenBank/DDBJ whole genome shotgun (WGS) entry which is preliminary data.</text>
</comment>
<organism evidence="2 3">
    <name type="scientific">Rhynocoris fuscipes</name>
    <dbReference type="NCBI Taxonomy" id="488301"/>
    <lineage>
        <taxon>Eukaryota</taxon>
        <taxon>Metazoa</taxon>
        <taxon>Ecdysozoa</taxon>
        <taxon>Arthropoda</taxon>
        <taxon>Hexapoda</taxon>
        <taxon>Insecta</taxon>
        <taxon>Pterygota</taxon>
        <taxon>Neoptera</taxon>
        <taxon>Paraneoptera</taxon>
        <taxon>Hemiptera</taxon>
        <taxon>Heteroptera</taxon>
        <taxon>Panheteroptera</taxon>
        <taxon>Cimicomorpha</taxon>
        <taxon>Reduviidae</taxon>
        <taxon>Harpactorinae</taxon>
        <taxon>Harpactorini</taxon>
        <taxon>Rhynocoris</taxon>
    </lineage>
</organism>
<keyword evidence="3" id="KW-1185">Reference proteome</keyword>